<evidence type="ECO:0000313" key="4">
    <source>
        <dbReference type="Proteomes" id="UP001565236"/>
    </source>
</evidence>
<dbReference type="InterPro" id="IPR011990">
    <property type="entry name" value="TPR-like_helical_dom_sf"/>
</dbReference>
<protein>
    <submittedName>
        <fullName evidence="3">Tetratricopeptide repeat protein</fullName>
    </submittedName>
</protein>
<dbReference type="SMART" id="SM00028">
    <property type="entry name" value="TPR"/>
    <property type="match status" value="4"/>
</dbReference>
<evidence type="ECO:0000256" key="1">
    <source>
        <dbReference type="PROSITE-ProRule" id="PRU00339"/>
    </source>
</evidence>
<dbReference type="InterPro" id="IPR019734">
    <property type="entry name" value="TPR_rpt"/>
</dbReference>
<sequence>MEKRQKEAAKLDAIIQKLIKKIDADPYDEESYYALGVALTEKKSFEQAEELFKRALNALKEQPQKLGLLHYGLGNVYYASALYDEALKEFSLVKDDKLKAEAYLMLAQTYYAKGEHQKGLAFALTADESKASFETKRLLGDCLLAVGSFEKARQMYEQALSFKADDANVNFQLGVLAVVLGADPKVYFERAKQADPKLYERLQTRLGDIEKLLQNKKKQ</sequence>
<comment type="caution">
    <text evidence="3">The sequence shown here is derived from an EMBL/GenBank/DDBJ whole genome shotgun (WGS) entry which is preliminary data.</text>
</comment>
<dbReference type="SUPFAM" id="SSF81901">
    <property type="entry name" value="HCP-like"/>
    <property type="match status" value="1"/>
</dbReference>
<gene>
    <name evidence="3" type="ORF">AALT52_03805</name>
</gene>
<dbReference type="PROSITE" id="PS50005">
    <property type="entry name" value="TPR"/>
    <property type="match status" value="2"/>
</dbReference>
<name>A0ABV4DNH5_9LACO</name>
<dbReference type="Proteomes" id="UP001565236">
    <property type="component" value="Unassembled WGS sequence"/>
</dbReference>
<dbReference type="Gene3D" id="1.25.40.10">
    <property type="entry name" value="Tetratricopeptide repeat domain"/>
    <property type="match status" value="2"/>
</dbReference>
<feature type="repeat" description="TPR" evidence="1">
    <location>
        <begin position="133"/>
        <end position="166"/>
    </location>
</feature>
<evidence type="ECO:0000256" key="2">
    <source>
        <dbReference type="SAM" id="Coils"/>
    </source>
</evidence>
<feature type="coiled-coil region" evidence="2">
    <location>
        <begin position="1"/>
        <end position="62"/>
    </location>
</feature>
<feature type="repeat" description="TPR" evidence="1">
    <location>
        <begin position="29"/>
        <end position="62"/>
    </location>
</feature>
<organism evidence="3 4">
    <name type="scientific">Ligilactobacillus faecis</name>
    <dbReference type="NCBI Taxonomy" id="762833"/>
    <lineage>
        <taxon>Bacteria</taxon>
        <taxon>Bacillati</taxon>
        <taxon>Bacillota</taxon>
        <taxon>Bacilli</taxon>
        <taxon>Lactobacillales</taxon>
        <taxon>Lactobacillaceae</taxon>
        <taxon>Ligilactobacillus</taxon>
    </lineage>
</organism>
<dbReference type="RefSeq" id="WP_369941289.1">
    <property type="nucleotide sequence ID" value="NZ_JBCLUF010000009.1"/>
</dbReference>
<proteinExistence type="predicted"/>
<dbReference type="Pfam" id="PF13181">
    <property type="entry name" value="TPR_8"/>
    <property type="match status" value="2"/>
</dbReference>
<reference evidence="3 4" key="1">
    <citation type="submission" date="2024-03" db="EMBL/GenBank/DDBJ databases">
        <title>Mouse gut bacterial collection (mGBC) of GemPharmatech.</title>
        <authorList>
            <person name="He Y."/>
            <person name="Dong L."/>
            <person name="Wu D."/>
            <person name="Gao X."/>
            <person name="Lin Z."/>
        </authorList>
    </citation>
    <scope>NUCLEOTIDE SEQUENCE [LARGE SCALE GENOMIC DNA]</scope>
    <source>
        <strain evidence="3 4">15-30</strain>
    </source>
</reference>
<dbReference type="Pfam" id="PF13432">
    <property type="entry name" value="TPR_16"/>
    <property type="match status" value="1"/>
</dbReference>
<keyword evidence="2" id="KW-0175">Coiled coil</keyword>
<dbReference type="EMBL" id="JBCLUF010000009">
    <property type="protein sequence ID" value="MEY8662017.1"/>
    <property type="molecule type" value="Genomic_DNA"/>
</dbReference>
<accession>A0ABV4DNH5</accession>
<keyword evidence="4" id="KW-1185">Reference proteome</keyword>
<keyword evidence="1" id="KW-0802">TPR repeat</keyword>
<evidence type="ECO:0000313" key="3">
    <source>
        <dbReference type="EMBL" id="MEY8662017.1"/>
    </source>
</evidence>